<dbReference type="EMBL" id="LAZR01010802">
    <property type="protein sequence ID" value="KKM64982.1"/>
    <property type="molecule type" value="Genomic_DNA"/>
</dbReference>
<accession>A0A0F9M710</accession>
<gene>
    <name evidence="1" type="ORF">LCGC14_1495920</name>
</gene>
<organism evidence="1">
    <name type="scientific">marine sediment metagenome</name>
    <dbReference type="NCBI Taxonomy" id="412755"/>
    <lineage>
        <taxon>unclassified sequences</taxon>
        <taxon>metagenomes</taxon>
        <taxon>ecological metagenomes</taxon>
    </lineage>
</organism>
<evidence type="ECO:0000313" key="1">
    <source>
        <dbReference type="EMBL" id="KKM64982.1"/>
    </source>
</evidence>
<dbReference type="AlphaFoldDB" id="A0A0F9M710"/>
<name>A0A0F9M710_9ZZZZ</name>
<proteinExistence type="predicted"/>
<comment type="caution">
    <text evidence="1">The sequence shown here is derived from an EMBL/GenBank/DDBJ whole genome shotgun (WGS) entry which is preliminary data.</text>
</comment>
<reference evidence="1" key="1">
    <citation type="journal article" date="2015" name="Nature">
        <title>Complex archaea that bridge the gap between prokaryotes and eukaryotes.</title>
        <authorList>
            <person name="Spang A."/>
            <person name="Saw J.H."/>
            <person name="Jorgensen S.L."/>
            <person name="Zaremba-Niedzwiedzka K."/>
            <person name="Martijn J."/>
            <person name="Lind A.E."/>
            <person name="van Eijk R."/>
            <person name="Schleper C."/>
            <person name="Guy L."/>
            <person name="Ettema T.J."/>
        </authorList>
    </citation>
    <scope>NUCLEOTIDE SEQUENCE</scope>
</reference>
<sequence length="89" mass="10014">MQIAKWASRSGKHSVTLFKTEHGFKYSGNACGGYLEAETRLQAVKELQIKVDSGFFQPDANVLPMERLDSHLCSICRRTHGYEVVHACE</sequence>
<protein>
    <submittedName>
        <fullName evidence="1">Uncharacterized protein</fullName>
    </submittedName>
</protein>